<evidence type="ECO:0000256" key="3">
    <source>
        <dbReference type="ARBA" id="ARBA00022723"/>
    </source>
</evidence>
<accession>A0ABT7ESY4</accession>
<dbReference type="Proteomes" id="UP001231915">
    <property type="component" value="Unassembled WGS sequence"/>
</dbReference>
<dbReference type="PANTHER" id="PTHR10543">
    <property type="entry name" value="BETA-CAROTENE DIOXYGENASE"/>
    <property type="match status" value="1"/>
</dbReference>
<evidence type="ECO:0000256" key="6">
    <source>
        <dbReference type="SAM" id="SignalP"/>
    </source>
</evidence>
<comment type="caution">
    <text evidence="7">The sequence shown here is derived from an EMBL/GenBank/DDBJ whole genome shotgun (WGS) entry which is preliminary data.</text>
</comment>
<comment type="similarity">
    <text evidence="2">Belongs to the carotenoid oxygenase family.</text>
</comment>
<evidence type="ECO:0000313" key="8">
    <source>
        <dbReference type="Proteomes" id="UP001231915"/>
    </source>
</evidence>
<keyword evidence="3" id="KW-0479">Metal-binding</keyword>
<sequence length="507" mass="56459">MERRQLLKGMLAAPLAHAAISNPCLASNFLATEDIMTINQKRFTAALEKRPELIGVVGVDSNYRPQKLLLEGKLPADLTGSFYRNGPGLHQRAGQRYTHLFEGDGMVHQFHIGNGTVHHQGKFIRTDKFKQEEKAGKFLYSGPDSKLQNSQSIANPDSINTANTNVIPVNGELWALWEAGSATALNSQSLDTLGRVNIGKNTQYEQSLKGLPFSAHPKLEKDGTIWNFGYAQSGHIVLYHLSSAGALKNVALINSGFKGGMVHDFLITKNHILLVLPSLKRDLSTEGLFSSIQFHPQQPMEVLVISKNTLKITKRYELDPGFVFHFGNAWEDQQENIHFDMSLYPNSTVLHHMASMMRGEVNIPVSPAQTVLFSLMSNGKTKSHKIDGISEFPRVYSHLTGYRNRDLFTLSSVESDVWSDSVRRINLDTDSQDLYTYGKDFLVEEHVLVDQNQNAKGGYLIGTALHIPSKRTCLNIFRAQHVADGPICRAWLNNAIPLGFHGNFLPS</sequence>
<name>A0ABT7ESY4_9GAMM</name>
<proteinExistence type="inferred from homology"/>
<keyword evidence="5" id="KW-0408">Iron</keyword>
<feature type="signal peptide" evidence="6">
    <location>
        <begin position="1"/>
        <end position="26"/>
    </location>
</feature>
<dbReference type="EMBL" id="JASJUT010000015">
    <property type="protein sequence ID" value="MDK2598181.1"/>
    <property type="molecule type" value="Genomic_DNA"/>
</dbReference>
<evidence type="ECO:0000313" key="7">
    <source>
        <dbReference type="EMBL" id="MDK2598181.1"/>
    </source>
</evidence>
<keyword evidence="4" id="KW-0560">Oxidoreductase</keyword>
<feature type="chain" id="PRO_5047058758" evidence="6">
    <location>
        <begin position="27"/>
        <end position="507"/>
    </location>
</feature>
<keyword evidence="6" id="KW-0732">Signal</keyword>
<dbReference type="Pfam" id="PF03055">
    <property type="entry name" value="RPE65"/>
    <property type="match status" value="1"/>
</dbReference>
<organism evidence="7 8">
    <name type="scientific">Pseudoalteromonas obscura</name>
    <dbReference type="NCBI Taxonomy" id="3048491"/>
    <lineage>
        <taxon>Bacteria</taxon>
        <taxon>Pseudomonadati</taxon>
        <taxon>Pseudomonadota</taxon>
        <taxon>Gammaproteobacteria</taxon>
        <taxon>Alteromonadales</taxon>
        <taxon>Pseudoalteromonadaceae</taxon>
        <taxon>Pseudoalteromonas</taxon>
    </lineage>
</organism>
<evidence type="ECO:0000256" key="1">
    <source>
        <dbReference type="ARBA" id="ARBA00001954"/>
    </source>
</evidence>
<comment type="cofactor">
    <cofactor evidence="1">
        <name>Fe(2+)</name>
        <dbReference type="ChEBI" id="CHEBI:29033"/>
    </cofactor>
</comment>
<evidence type="ECO:0000256" key="4">
    <source>
        <dbReference type="ARBA" id="ARBA00023002"/>
    </source>
</evidence>
<reference evidence="7 8" key="1">
    <citation type="submission" date="2023-05" db="EMBL/GenBank/DDBJ databases">
        <title>Pseudoalteromonas ardens sp. nov., Pseudoalteromonas obscura sp. nov., and Pseudoalteromonas umbrosa sp. nov., isolated from the coral Montipora capitata.</title>
        <authorList>
            <person name="Thomas E.M."/>
            <person name="Smith E.M."/>
            <person name="Papke E."/>
            <person name="Shlafstein M.D."/>
            <person name="Oline D.K."/>
            <person name="Videau P."/>
            <person name="Saw J.H."/>
            <person name="Strangman W.K."/>
            <person name="Ushijima B."/>
        </authorList>
    </citation>
    <scope>NUCLEOTIDE SEQUENCE [LARGE SCALE GENOMIC DNA]</scope>
    <source>
        <strain evidence="7 8">P94</strain>
    </source>
</reference>
<evidence type="ECO:0000256" key="2">
    <source>
        <dbReference type="ARBA" id="ARBA00006787"/>
    </source>
</evidence>
<protein>
    <submittedName>
        <fullName evidence="7">Carotenoid oxygenase family protein</fullName>
    </submittedName>
</protein>
<dbReference type="InterPro" id="IPR004294">
    <property type="entry name" value="Carotenoid_Oase"/>
</dbReference>
<keyword evidence="8" id="KW-1185">Reference proteome</keyword>
<dbReference type="PANTHER" id="PTHR10543:SF89">
    <property type="entry name" value="CAROTENOID 9,10(9',10')-CLEAVAGE DIOXYGENASE 1"/>
    <property type="match status" value="1"/>
</dbReference>
<evidence type="ECO:0000256" key="5">
    <source>
        <dbReference type="ARBA" id="ARBA00023004"/>
    </source>
</evidence>
<dbReference type="RefSeq" id="WP_284138675.1">
    <property type="nucleotide sequence ID" value="NZ_JASJUT010000015.1"/>
</dbReference>
<gene>
    <name evidence="7" type="ORF">QNM18_24300</name>
</gene>